<feature type="compositionally biased region" description="Polar residues" evidence="1">
    <location>
        <begin position="62"/>
        <end position="82"/>
    </location>
</feature>
<name>A0A9R1PRA6_TRITD</name>
<sequence length="376" mass="40815">MCFWLVFCFTYLWSVFFLCVDMEWCCLVLKKIHFGLPLFLNALQVCTLSDRLKTKGARAGDSNGSTKTAPQLSAQSSNNSVRTPVKSEVAKPSQPGSFQVLTREQNGAANTSKDSTSNPLSPILGRSSSVEPLKKPLVNQKLKGVINGLPLQLQQGPSGERKSITKAKHKFFELLRSKSLNGSSMGIESSSSLINEQKNPCLDLSLFDAGIKCIETGSSSCEDANSCDGSQRHLSDNEETKASLEPLDVFYRESHGVAAVKDSNSLSDHADAENGSMAPQADKAEATLAIMAADINDGSAKADSSYGDAGLLFVPIVTGEEESYPTEDEPSPEEMAFLKSLGWKEDEVVPPLKQEEIADCLRHNVRLQQKLEECRG</sequence>
<accession>A0A9R1PRA6</accession>
<protein>
    <submittedName>
        <fullName evidence="2">Uncharacterized protein</fullName>
    </submittedName>
</protein>
<feature type="region of interest" description="Disordered" evidence="1">
    <location>
        <begin position="56"/>
        <end position="132"/>
    </location>
</feature>
<evidence type="ECO:0000313" key="2">
    <source>
        <dbReference type="EMBL" id="VAH48255.1"/>
    </source>
</evidence>
<dbReference type="EMBL" id="LT934114">
    <property type="protein sequence ID" value="VAH48255.1"/>
    <property type="molecule type" value="Genomic_DNA"/>
</dbReference>
<keyword evidence="3" id="KW-1185">Reference proteome</keyword>
<feature type="compositionally biased region" description="Polar residues" evidence="1">
    <location>
        <begin position="94"/>
        <end position="130"/>
    </location>
</feature>
<organism evidence="2 3">
    <name type="scientific">Triticum turgidum subsp. durum</name>
    <name type="common">Durum wheat</name>
    <name type="synonym">Triticum durum</name>
    <dbReference type="NCBI Taxonomy" id="4567"/>
    <lineage>
        <taxon>Eukaryota</taxon>
        <taxon>Viridiplantae</taxon>
        <taxon>Streptophyta</taxon>
        <taxon>Embryophyta</taxon>
        <taxon>Tracheophyta</taxon>
        <taxon>Spermatophyta</taxon>
        <taxon>Magnoliopsida</taxon>
        <taxon>Liliopsida</taxon>
        <taxon>Poales</taxon>
        <taxon>Poaceae</taxon>
        <taxon>BOP clade</taxon>
        <taxon>Pooideae</taxon>
        <taxon>Triticodae</taxon>
        <taxon>Triticeae</taxon>
        <taxon>Triticinae</taxon>
        <taxon>Triticum</taxon>
    </lineage>
</organism>
<evidence type="ECO:0000313" key="3">
    <source>
        <dbReference type="Proteomes" id="UP000324705"/>
    </source>
</evidence>
<gene>
    <name evidence="2" type="ORF">TRITD_2Bv1G158660</name>
</gene>
<dbReference type="AlphaFoldDB" id="A0A9R1PRA6"/>
<reference evidence="2 3" key="1">
    <citation type="submission" date="2017-09" db="EMBL/GenBank/DDBJ databases">
        <authorList>
            <consortium name="International Durum Wheat Genome Sequencing Consortium (IDWGSC)"/>
            <person name="Milanesi L."/>
        </authorList>
    </citation>
    <scope>NUCLEOTIDE SEQUENCE [LARGE SCALE GENOMIC DNA]</scope>
    <source>
        <strain evidence="3">cv. Svevo</strain>
    </source>
</reference>
<dbReference type="PANTHER" id="PTHR34112:SF13">
    <property type="entry name" value="OS04G0448200 PROTEIN"/>
    <property type="match status" value="1"/>
</dbReference>
<dbReference type="Proteomes" id="UP000324705">
    <property type="component" value="Chromosome 2B"/>
</dbReference>
<dbReference type="PANTHER" id="PTHR34112">
    <property type="entry name" value="C-JUN-AMINO-TERMINAL KINASE-INTERACTING PROTEIN"/>
    <property type="match status" value="1"/>
</dbReference>
<proteinExistence type="predicted"/>
<dbReference type="Gramene" id="TRITD2Bv1G158660.11">
    <property type="protein sequence ID" value="TRITD2Bv1G158660.11"/>
    <property type="gene ID" value="TRITD2Bv1G158660"/>
</dbReference>
<evidence type="ECO:0000256" key="1">
    <source>
        <dbReference type="SAM" id="MobiDB-lite"/>
    </source>
</evidence>